<evidence type="ECO:0000313" key="7">
    <source>
        <dbReference type="Proteomes" id="UP000886796"/>
    </source>
</evidence>
<evidence type="ECO:0000259" key="4">
    <source>
        <dbReference type="Pfam" id="PF17137"/>
    </source>
</evidence>
<evidence type="ECO:0000256" key="2">
    <source>
        <dbReference type="RuleBase" id="RU361185"/>
    </source>
</evidence>
<dbReference type="SUPFAM" id="SSF51445">
    <property type="entry name" value="(Trans)glycosidases"/>
    <property type="match status" value="1"/>
</dbReference>
<dbReference type="GO" id="GO:0005975">
    <property type="term" value="P:carbohydrate metabolic process"/>
    <property type="evidence" value="ECO:0007669"/>
    <property type="project" value="InterPro"/>
</dbReference>
<dbReference type="Pfam" id="PF21365">
    <property type="entry name" value="Glyco_hydro_31_3rd"/>
    <property type="match status" value="1"/>
</dbReference>
<dbReference type="GO" id="GO:0090599">
    <property type="term" value="F:alpha-glucosidase activity"/>
    <property type="evidence" value="ECO:0007669"/>
    <property type="project" value="TreeGrafter"/>
</dbReference>
<dbReference type="Gene3D" id="2.60.40.1760">
    <property type="entry name" value="glycosyl hydrolase (family 31)"/>
    <property type="match status" value="1"/>
</dbReference>
<dbReference type="SUPFAM" id="SSF51011">
    <property type="entry name" value="Glycosyl hydrolase domain"/>
    <property type="match status" value="1"/>
</dbReference>
<dbReference type="InterPro" id="IPR013780">
    <property type="entry name" value="Glyco_hydro_b"/>
</dbReference>
<name>A0A9D1CMA3_9FIRM</name>
<dbReference type="CDD" id="cd06595">
    <property type="entry name" value="GH31_u1"/>
    <property type="match status" value="1"/>
</dbReference>
<evidence type="ECO:0000259" key="3">
    <source>
        <dbReference type="Pfam" id="PF01055"/>
    </source>
</evidence>
<dbReference type="EMBL" id="DVFK01000068">
    <property type="protein sequence ID" value="HIQ67833.1"/>
    <property type="molecule type" value="Genomic_DNA"/>
</dbReference>
<dbReference type="InterPro" id="IPR048395">
    <property type="entry name" value="Glyco_hydro_31_C"/>
</dbReference>
<dbReference type="Gene3D" id="2.60.40.1180">
    <property type="entry name" value="Golgi alpha-mannosidase II"/>
    <property type="match status" value="2"/>
</dbReference>
<dbReference type="PANTHER" id="PTHR22762:SF89">
    <property type="entry name" value="ALPHA-XYLOSIDASE"/>
    <property type="match status" value="1"/>
</dbReference>
<dbReference type="Gene3D" id="3.20.20.80">
    <property type="entry name" value="Glycosidases"/>
    <property type="match status" value="1"/>
</dbReference>
<evidence type="ECO:0000313" key="6">
    <source>
        <dbReference type="EMBL" id="HIQ67833.1"/>
    </source>
</evidence>
<dbReference type="InterPro" id="IPR017853">
    <property type="entry name" value="GH"/>
</dbReference>
<evidence type="ECO:0000256" key="1">
    <source>
        <dbReference type="ARBA" id="ARBA00007806"/>
    </source>
</evidence>
<proteinExistence type="inferred from homology"/>
<evidence type="ECO:0000259" key="5">
    <source>
        <dbReference type="Pfam" id="PF21365"/>
    </source>
</evidence>
<feature type="domain" description="Glycosyl hydrolase family 31 C-terminal" evidence="5">
    <location>
        <begin position="504"/>
        <end position="595"/>
    </location>
</feature>
<reference evidence="6" key="2">
    <citation type="journal article" date="2021" name="PeerJ">
        <title>Extensive microbial diversity within the chicken gut microbiome revealed by metagenomics and culture.</title>
        <authorList>
            <person name="Gilroy R."/>
            <person name="Ravi A."/>
            <person name="Getino M."/>
            <person name="Pursley I."/>
            <person name="Horton D.L."/>
            <person name="Alikhan N.F."/>
            <person name="Baker D."/>
            <person name="Gharbi K."/>
            <person name="Hall N."/>
            <person name="Watson M."/>
            <person name="Adriaenssens E.M."/>
            <person name="Foster-Nyarko E."/>
            <person name="Jarju S."/>
            <person name="Secka A."/>
            <person name="Antonio M."/>
            <person name="Oren A."/>
            <person name="Chaudhuri R.R."/>
            <person name="La Ragione R."/>
            <person name="Hildebrand F."/>
            <person name="Pallen M.J."/>
        </authorList>
    </citation>
    <scope>NUCLEOTIDE SEQUENCE</scope>
    <source>
        <strain evidence="6">13361</strain>
    </source>
</reference>
<feature type="domain" description="DUF5110" evidence="4">
    <location>
        <begin position="613"/>
        <end position="681"/>
    </location>
</feature>
<accession>A0A9D1CMA3</accession>
<keyword evidence="2" id="KW-0326">Glycosidase</keyword>
<dbReference type="Pfam" id="PF17137">
    <property type="entry name" value="DUF5110"/>
    <property type="match status" value="1"/>
</dbReference>
<organism evidence="6 7">
    <name type="scientific">Candidatus Faecousia excrementigallinarum</name>
    <dbReference type="NCBI Taxonomy" id="2840806"/>
    <lineage>
        <taxon>Bacteria</taxon>
        <taxon>Bacillati</taxon>
        <taxon>Bacillota</taxon>
        <taxon>Clostridia</taxon>
        <taxon>Eubacteriales</taxon>
        <taxon>Oscillospiraceae</taxon>
        <taxon>Faecousia</taxon>
    </lineage>
</organism>
<dbReference type="GO" id="GO:0006491">
    <property type="term" value="P:N-glycan processing"/>
    <property type="evidence" value="ECO:0007669"/>
    <property type="project" value="TreeGrafter"/>
</dbReference>
<dbReference type="PANTHER" id="PTHR22762">
    <property type="entry name" value="ALPHA-GLUCOSIDASE"/>
    <property type="match status" value="1"/>
</dbReference>
<dbReference type="AlphaFoldDB" id="A0A9D1CMA3"/>
<sequence>MKSHFRMPANAGACPENIVQGEHYRITVLTPGLLRLEYSPMGLFEDRPTRMVLRRDFPKTDFRVTHSEKGLEIHTDRLHLVYDGEAFSQNGLSVSVKGGFTEFHSVWRYGEPVTDLGGTARTLDMADGAVPLDHGVVSRNGFSVLDDSASHILTEDGWVAPRNQGGQDLYFWGYGHDYLEALRDFYYLCGPTPMLPRYALGNWWSRYYRYSEKSYLALMDRFQKENIPFTVAVLDMDWHLVDIDPKYGSGWTGYTWNRDLFPQPEAFLQNLHERGMHVTLNVHPAEGVRGYEEAYLPMAKSMGVDYRKEDPVLCDPADSVFMENYFTHLHHPLEAQGVDFWWIDWQQGTSCKIPGLDPLWIFNHYHFLDSGRDGKRPLTFSRYAGPGSHRYPVGFSGDTIITWESLQFQPYFTATASNIGYGWWSHDIGGHMMGYKNDELTTRWVQLGVYSPIMRLHSSCSEFNSKEPWRYKPEAAGVMKDMLRQRHRLIPYLYTMNHRNYAQGLPLVMPLYYLWPEEKAAYDFPNQYYFGSELMVAPITTPRIPNLNVAKVTAWLPQGVWFDLETGMVYRGGRKLELYRDLTTIPVLAHGGSILPLTDEIQPSQAGKNPESLEIRVFAGGEGSFTLYEDDNTTKDYEKGCCCQTEMTYTQKTQAEFVIHGARGMTNLIPAKRRYRVKLTGFREGIAPCVSVNGAPWEDASMSWEERSHSWIVEIPALSPEAEIRICLPLEGVWLENDTMTRCFDFLNQAEISFPLKDRIFEAIQKEPSIPVLLGQLYAMELDKDLLGALLETLTACPAG</sequence>
<feature type="domain" description="Glycoside hydrolase family 31 TIM barrel" evidence="3">
    <location>
        <begin position="192"/>
        <end position="496"/>
    </location>
</feature>
<dbReference type="Proteomes" id="UP000886796">
    <property type="component" value="Unassembled WGS sequence"/>
</dbReference>
<comment type="caution">
    <text evidence="6">The sequence shown here is derived from an EMBL/GenBank/DDBJ whole genome shotgun (WGS) entry which is preliminary data.</text>
</comment>
<gene>
    <name evidence="6" type="ORF">IAB74_04920</name>
</gene>
<keyword evidence="2" id="KW-0378">Hydrolase</keyword>
<comment type="similarity">
    <text evidence="1 2">Belongs to the glycosyl hydrolase 31 family.</text>
</comment>
<protein>
    <submittedName>
        <fullName evidence="6">DUF5110 domain-containing protein</fullName>
    </submittedName>
</protein>
<dbReference type="Pfam" id="PF01055">
    <property type="entry name" value="Glyco_hydro_31_2nd"/>
    <property type="match status" value="1"/>
</dbReference>
<dbReference type="InterPro" id="IPR033403">
    <property type="entry name" value="DUF5110"/>
</dbReference>
<dbReference type="InterPro" id="IPR000322">
    <property type="entry name" value="Glyco_hydro_31_TIM"/>
</dbReference>
<reference evidence="6" key="1">
    <citation type="submission" date="2020-10" db="EMBL/GenBank/DDBJ databases">
        <authorList>
            <person name="Gilroy R."/>
        </authorList>
    </citation>
    <scope>NUCLEOTIDE SEQUENCE</scope>
    <source>
        <strain evidence="6">13361</strain>
    </source>
</reference>